<dbReference type="InterPro" id="IPR040213">
    <property type="entry name" value="GIR2-like"/>
</dbReference>
<comment type="caution">
    <text evidence="1">The sequence shown here is derived from an EMBL/GenBank/DDBJ whole genome shotgun (WGS) entry which is preliminary data.</text>
</comment>
<evidence type="ECO:0000313" key="2">
    <source>
        <dbReference type="Proteomes" id="UP000788993"/>
    </source>
</evidence>
<dbReference type="GO" id="GO:1903833">
    <property type="term" value="P:positive regulation of cellular response to amino acid starvation"/>
    <property type="evidence" value="ECO:0007669"/>
    <property type="project" value="EnsemblFungi"/>
</dbReference>
<reference evidence="1" key="1">
    <citation type="journal article" date="2021" name="Open Biol.">
        <title>Shared evolutionary footprints suggest mitochondrial oxidative damage underlies multiple complex I losses in fungi.</title>
        <authorList>
            <person name="Schikora-Tamarit M.A."/>
            <person name="Marcet-Houben M."/>
            <person name="Nosek J."/>
            <person name="Gabaldon T."/>
        </authorList>
    </citation>
    <scope>NUCLEOTIDE SEQUENCE</scope>
    <source>
        <strain evidence="1">NCAIM Y.01608</strain>
    </source>
</reference>
<dbReference type="AlphaFoldDB" id="A0A1B7SF33"/>
<dbReference type="PROSITE" id="PS50908">
    <property type="entry name" value="RWD"/>
    <property type="match status" value="1"/>
</dbReference>
<dbReference type="GO" id="GO:0004860">
    <property type="term" value="F:protein kinase inhibitor activity"/>
    <property type="evidence" value="ECO:0007669"/>
    <property type="project" value="EnsemblFungi"/>
</dbReference>
<dbReference type="GO" id="GO:0034198">
    <property type="term" value="P:cellular response to amino acid starvation"/>
    <property type="evidence" value="ECO:0007669"/>
    <property type="project" value="EnsemblFungi"/>
</dbReference>
<dbReference type="InterPro" id="IPR016135">
    <property type="entry name" value="UBQ-conjugating_enzyme/RWD"/>
</dbReference>
<dbReference type="GO" id="GO:0002181">
    <property type="term" value="P:cytoplasmic translation"/>
    <property type="evidence" value="ECO:0007669"/>
    <property type="project" value="EnsemblFungi"/>
</dbReference>
<gene>
    <name evidence="1" type="ORF">OGATHE_003875</name>
</gene>
<dbReference type="SMART" id="SM00591">
    <property type="entry name" value="RWD"/>
    <property type="match status" value="1"/>
</dbReference>
<proteinExistence type="predicted"/>
<evidence type="ECO:0000313" key="1">
    <source>
        <dbReference type="EMBL" id="KAH3665060.1"/>
    </source>
</evidence>
<dbReference type="Pfam" id="PF05773">
    <property type="entry name" value="RWD"/>
    <property type="match status" value="1"/>
</dbReference>
<dbReference type="Gene3D" id="3.10.110.10">
    <property type="entry name" value="Ubiquitin Conjugating Enzyme"/>
    <property type="match status" value="1"/>
</dbReference>
<dbReference type="SUPFAM" id="SSF54495">
    <property type="entry name" value="UBC-like"/>
    <property type="match status" value="1"/>
</dbReference>
<dbReference type="PANTHER" id="PTHR12292">
    <property type="entry name" value="RWD DOMAIN-CONTAINING PROTEIN"/>
    <property type="match status" value="1"/>
</dbReference>
<name>A0A1B7SF33_9ASCO</name>
<dbReference type="EMBL" id="JAEUBD010001178">
    <property type="protein sequence ID" value="KAH3665060.1"/>
    <property type="molecule type" value="Genomic_DNA"/>
</dbReference>
<dbReference type="GO" id="GO:0031333">
    <property type="term" value="P:negative regulation of protein-containing complex assembly"/>
    <property type="evidence" value="ECO:0007669"/>
    <property type="project" value="EnsemblFungi"/>
</dbReference>
<dbReference type="Proteomes" id="UP000788993">
    <property type="component" value="Unassembled WGS sequence"/>
</dbReference>
<keyword evidence="2" id="KW-1185">Reference proteome</keyword>
<reference evidence="1" key="2">
    <citation type="submission" date="2021-01" db="EMBL/GenBank/DDBJ databases">
        <authorList>
            <person name="Schikora-Tamarit M.A."/>
        </authorList>
    </citation>
    <scope>NUCLEOTIDE SEQUENCE</scope>
    <source>
        <strain evidence="1">NCAIM Y.01608</strain>
    </source>
</reference>
<accession>A0A1B7SF33</accession>
<organism evidence="1 2">
    <name type="scientific">Ogataea polymorpha</name>
    <dbReference type="NCBI Taxonomy" id="460523"/>
    <lineage>
        <taxon>Eukaryota</taxon>
        <taxon>Fungi</taxon>
        <taxon>Dikarya</taxon>
        <taxon>Ascomycota</taxon>
        <taxon>Saccharomycotina</taxon>
        <taxon>Pichiomycetes</taxon>
        <taxon>Pichiales</taxon>
        <taxon>Pichiaceae</taxon>
        <taxon>Ogataea</taxon>
    </lineage>
</organism>
<dbReference type="OrthoDB" id="277175at2759"/>
<dbReference type="RefSeq" id="XP_018210051.1">
    <property type="nucleotide sequence ID" value="XM_018354751.1"/>
</dbReference>
<protein>
    <submittedName>
        <fullName evidence="1">Uncharacterized protein</fullName>
    </submittedName>
</protein>
<sequence length="207" mass="24530">MDYLEEQKQEIEILQSIYPDELEIVSDTEFRVSLLLDTGTDRKHTLILDVKYPETYPEVVPQLRIEQEHDEAPESTLNISETVEFDRDDLLDLLDFVNQNAEENVGMPSIFTLTSLLKEHAETLFQDKVTAQEKKYEEERRAREYEEHKKFSGTKVTKENFAQWRLKFRAEMGIDSRLNERFKQVHQGRLTGKEIFERGLEQEDEEL</sequence>
<dbReference type="InterPro" id="IPR006575">
    <property type="entry name" value="RWD_dom"/>
</dbReference>